<feature type="transmembrane region" description="Helical" evidence="5">
    <location>
        <begin position="12"/>
        <end position="39"/>
    </location>
</feature>
<evidence type="ECO:0000256" key="3">
    <source>
        <dbReference type="ARBA" id="ARBA00022989"/>
    </source>
</evidence>
<keyword evidence="3 5" id="KW-1133">Transmembrane helix</keyword>
<feature type="non-terminal residue" evidence="7">
    <location>
        <position position="62"/>
    </location>
</feature>
<comment type="caution">
    <text evidence="7">The sequence shown here is derived from an EMBL/GenBank/DDBJ whole genome shotgun (WGS) entry which is preliminary data.</text>
</comment>
<dbReference type="Gene3D" id="1.20.1510.10">
    <property type="entry name" value="Cation efflux protein transmembrane domain"/>
    <property type="match status" value="1"/>
</dbReference>
<gene>
    <name evidence="7" type="ORF">S06H3_63059</name>
</gene>
<accession>X1PBC0</accession>
<keyword evidence="2 5" id="KW-0812">Transmembrane</keyword>
<dbReference type="InterPro" id="IPR027469">
    <property type="entry name" value="Cation_efflux_TMD_sf"/>
</dbReference>
<sequence>MFADVLSSGAVLVGLILVRLTGITILDPIVALLVAAIIIRTACLTMKKSFGGLMDIKLPQAE</sequence>
<dbReference type="Pfam" id="PF01545">
    <property type="entry name" value="Cation_efflux"/>
    <property type="match status" value="1"/>
</dbReference>
<evidence type="ECO:0000256" key="4">
    <source>
        <dbReference type="ARBA" id="ARBA00023136"/>
    </source>
</evidence>
<protein>
    <recommendedName>
        <fullName evidence="6">Cation efflux protein transmembrane domain-containing protein</fullName>
    </recommendedName>
</protein>
<dbReference type="GO" id="GO:0008324">
    <property type="term" value="F:monoatomic cation transmembrane transporter activity"/>
    <property type="evidence" value="ECO:0007669"/>
    <property type="project" value="InterPro"/>
</dbReference>
<comment type="subcellular location">
    <subcellularLocation>
        <location evidence="1">Membrane</location>
        <topology evidence="1">Multi-pass membrane protein</topology>
    </subcellularLocation>
</comment>
<dbReference type="InterPro" id="IPR058533">
    <property type="entry name" value="Cation_efflux_TM"/>
</dbReference>
<dbReference type="AlphaFoldDB" id="X1PBC0"/>
<dbReference type="EMBL" id="BARV01041742">
    <property type="protein sequence ID" value="GAI53602.1"/>
    <property type="molecule type" value="Genomic_DNA"/>
</dbReference>
<dbReference type="SUPFAM" id="SSF161111">
    <property type="entry name" value="Cation efflux protein transmembrane domain-like"/>
    <property type="match status" value="1"/>
</dbReference>
<organism evidence="7">
    <name type="scientific">marine sediment metagenome</name>
    <dbReference type="NCBI Taxonomy" id="412755"/>
    <lineage>
        <taxon>unclassified sequences</taxon>
        <taxon>metagenomes</taxon>
        <taxon>ecological metagenomes</taxon>
    </lineage>
</organism>
<keyword evidence="4 5" id="KW-0472">Membrane</keyword>
<dbReference type="GO" id="GO:0016020">
    <property type="term" value="C:membrane"/>
    <property type="evidence" value="ECO:0007669"/>
    <property type="project" value="UniProtKB-SubCell"/>
</dbReference>
<name>X1PBC0_9ZZZZ</name>
<evidence type="ECO:0000259" key="6">
    <source>
        <dbReference type="Pfam" id="PF01545"/>
    </source>
</evidence>
<reference evidence="7" key="1">
    <citation type="journal article" date="2014" name="Front. Microbiol.">
        <title>High frequency of phylogenetically diverse reductive dehalogenase-homologous genes in deep subseafloor sedimentary metagenomes.</title>
        <authorList>
            <person name="Kawai M."/>
            <person name="Futagami T."/>
            <person name="Toyoda A."/>
            <person name="Takaki Y."/>
            <person name="Nishi S."/>
            <person name="Hori S."/>
            <person name="Arai W."/>
            <person name="Tsubouchi T."/>
            <person name="Morono Y."/>
            <person name="Uchiyama I."/>
            <person name="Ito T."/>
            <person name="Fujiyama A."/>
            <person name="Inagaki F."/>
            <person name="Takami H."/>
        </authorList>
    </citation>
    <scope>NUCLEOTIDE SEQUENCE</scope>
    <source>
        <strain evidence="7">Expedition CK06-06</strain>
    </source>
</reference>
<evidence type="ECO:0000256" key="1">
    <source>
        <dbReference type="ARBA" id="ARBA00004141"/>
    </source>
</evidence>
<feature type="domain" description="Cation efflux protein transmembrane" evidence="6">
    <location>
        <begin position="2"/>
        <end position="54"/>
    </location>
</feature>
<proteinExistence type="predicted"/>
<evidence type="ECO:0000256" key="5">
    <source>
        <dbReference type="SAM" id="Phobius"/>
    </source>
</evidence>
<evidence type="ECO:0000313" key="7">
    <source>
        <dbReference type="EMBL" id="GAI53602.1"/>
    </source>
</evidence>
<evidence type="ECO:0000256" key="2">
    <source>
        <dbReference type="ARBA" id="ARBA00022692"/>
    </source>
</evidence>